<dbReference type="Pfam" id="PF00651">
    <property type="entry name" value="BTB"/>
    <property type="match status" value="1"/>
</dbReference>
<dbReference type="Pfam" id="PF24981">
    <property type="entry name" value="Beta-prop_ATRN-LZTR1"/>
    <property type="match status" value="1"/>
</dbReference>
<organism evidence="5 6">
    <name type="scientific">Aegotheles bennettii</name>
    <dbReference type="NCBI Taxonomy" id="48278"/>
    <lineage>
        <taxon>Eukaryota</taxon>
        <taxon>Metazoa</taxon>
        <taxon>Chordata</taxon>
        <taxon>Craniata</taxon>
        <taxon>Vertebrata</taxon>
        <taxon>Euteleostomi</taxon>
        <taxon>Archelosauria</taxon>
        <taxon>Archosauria</taxon>
        <taxon>Dinosauria</taxon>
        <taxon>Saurischia</taxon>
        <taxon>Theropoda</taxon>
        <taxon>Coelurosauria</taxon>
        <taxon>Aves</taxon>
        <taxon>Neognathae</taxon>
        <taxon>Neoaves</taxon>
        <taxon>Strisores</taxon>
        <taxon>Caprimulgiformes</taxon>
        <taxon>Aegothelidae</taxon>
        <taxon>Aegotheles</taxon>
    </lineage>
</organism>
<sequence>QASSQVPFEKKLPSIEMSRHHSRFERDYRAGWERRDWSSNGNHVSNTNCSSAASTNSNNRPGLLPLPIVPSRLPTPATAACTTVNSDVITSLVANSSPASTTKTPCISKTENQPQGLATSVRWGQTPINQSTPWDTDEPPSKQMRENENPGMFLILFVILQGKIIQSKFNALSPFTSPPLMPPHSQLQPQPSQPLSNMVVNLQSQPLYTNSQPLSMSSMSGVGPVAHPGPGAELEGTSKAHLVQPPCQSTPGCHWPSWPQGHIADSWPSFCPPGPPRPFPLLCSPAGQTPTYPDSWEMLKELNQQRRAKEFTDLKIIVEGKEFEVHQNVLASCSLYFKDLIKRSPRDSSRSGEKLELAMSNLTADVLELLLEFVYTGSLIIDSANAKTLLEAASKFQFHTFCKVCVSFLEKQLTASNCLGILAMAEAMQCTELYNMAKAYALQIFPEVANQEEILNISKDDFISYMSNDSLNTKAEELVYETVIKWIKKDAAIRAQYAAELLAVVRLPFIHPSYLLNVVDNEELIKSSEACRDLVNEAKRYHMLPHARQEMQTPRTRPRLSAGVAEVIVLVGGRQMIGMNQRALTAVTCLNPQNNKWYPLASLPFYDREFFSVVSAGDNIYLSGGMESGVTLADVWCYMSLLDNWNLVSRMTVPRCRHNSLVYDGKIYTIGGVGVAGNVDHVERYDTITNQWETIAPLPKAVHSAAATVCGGKIYVFGGVNEAGRAAGVLQSYIPQTNSWSFIESPMIDNKYAPAVTLNGFIFILGGAYARATTIYDPEKGNIKAGPNMNHSRQFCSAVVLDGKIYATGGIVSSEGPALGNMEAYDPKTNTWTLLPNMPCPVFRHGCVVIKKYIQSG</sequence>
<feature type="compositionally biased region" description="Low complexity" evidence="3">
    <location>
        <begin position="45"/>
        <end position="59"/>
    </location>
</feature>
<dbReference type="Gene3D" id="1.25.40.420">
    <property type="match status" value="1"/>
</dbReference>
<feature type="region of interest" description="Disordered" evidence="3">
    <location>
        <begin position="1"/>
        <end position="22"/>
    </location>
</feature>
<dbReference type="SMART" id="SM00225">
    <property type="entry name" value="BTB"/>
    <property type="match status" value="1"/>
</dbReference>
<evidence type="ECO:0000313" key="6">
    <source>
        <dbReference type="Proteomes" id="UP000559068"/>
    </source>
</evidence>
<feature type="non-terminal residue" evidence="5">
    <location>
        <position position="857"/>
    </location>
</feature>
<feature type="domain" description="BTB" evidence="4">
    <location>
        <begin position="312"/>
        <end position="383"/>
    </location>
</feature>
<dbReference type="InterPro" id="IPR011705">
    <property type="entry name" value="BACK"/>
</dbReference>
<feature type="compositionally biased region" description="Polar residues" evidence="3">
    <location>
        <begin position="96"/>
        <end position="134"/>
    </location>
</feature>
<keyword evidence="6" id="KW-1185">Reference proteome</keyword>
<evidence type="ECO:0000259" key="4">
    <source>
        <dbReference type="PROSITE" id="PS50097"/>
    </source>
</evidence>
<accession>A0A7K6TYF0</accession>
<evidence type="ECO:0000256" key="1">
    <source>
        <dbReference type="ARBA" id="ARBA00022441"/>
    </source>
</evidence>
<dbReference type="Pfam" id="PF07707">
    <property type="entry name" value="BACK"/>
    <property type="match status" value="1"/>
</dbReference>
<dbReference type="OrthoDB" id="45365at2759"/>
<dbReference type="CDD" id="cd18258">
    <property type="entry name" value="BTB_POZ_KLHL29_KBTBD9"/>
    <property type="match status" value="1"/>
</dbReference>
<dbReference type="InterPro" id="IPR000210">
    <property type="entry name" value="BTB/POZ_dom"/>
</dbReference>
<gene>
    <name evidence="5" type="primary">Klhl29</name>
    <name evidence="5" type="ORF">AEGBEN_R05657</name>
</gene>
<keyword evidence="2" id="KW-0677">Repeat</keyword>
<feature type="compositionally biased region" description="Basic and acidic residues" evidence="3">
    <location>
        <begin position="8"/>
        <end position="22"/>
    </location>
</feature>
<dbReference type="InterPro" id="IPR011333">
    <property type="entry name" value="SKP1/BTB/POZ_sf"/>
</dbReference>
<dbReference type="EMBL" id="VZRW01003764">
    <property type="protein sequence ID" value="NWX14910.1"/>
    <property type="molecule type" value="Genomic_DNA"/>
</dbReference>
<feature type="region of interest" description="Disordered" evidence="3">
    <location>
        <begin position="35"/>
        <end position="63"/>
    </location>
</feature>
<dbReference type="Gene3D" id="2.120.10.80">
    <property type="entry name" value="Kelch-type beta propeller"/>
    <property type="match status" value="2"/>
</dbReference>
<evidence type="ECO:0000256" key="2">
    <source>
        <dbReference type="ARBA" id="ARBA00022737"/>
    </source>
</evidence>
<dbReference type="SUPFAM" id="SSF117281">
    <property type="entry name" value="Kelch motif"/>
    <property type="match status" value="1"/>
</dbReference>
<dbReference type="FunFam" id="1.25.40.420:FF:000001">
    <property type="entry name" value="Kelch-like family member 12"/>
    <property type="match status" value="1"/>
</dbReference>
<evidence type="ECO:0000313" key="5">
    <source>
        <dbReference type="EMBL" id="NWX14910.1"/>
    </source>
</evidence>
<dbReference type="SMART" id="SM00612">
    <property type="entry name" value="Kelch"/>
    <property type="match status" value="6"/>
</dbReference>
<dbReference type="InterPro" id="IPR015915">
    <property type="entry name" value="Kelch-typ_b-propeller"/>
</dbReference>
<dbReference type="Gene3D" id="3.30.710.10">
    <property type="entry name" value="Potassium Channel Kv1.1, Chain A"/>
    <property type="match status" value="1"/>
</dbReference>
<dbReference type="PANTHER" id="PTHR24412:SF10">
    <property type="entry name" value="KELCH-LIKE PROTEIN 29"/>
    <property type="match status" value="1"/>
</dbReference>
<dbReference type="InterPro" id="IPR056737">
    <property type="entry name" value="Beta-prop_ATRN-MKLN-like"/>
</dbReference>
<protein>
    <submittedName>
        <fullName evidence="5">KLH29 protein</fullName>
    </submittedName>
</protein>
<dbReference type="Proteomes" id="UP000559068">
    <property type="component" value="Unassembled WGS sequence"/>
</dbReference>
<feature type="non-terminal residue" evidence="5">
    <location>
        <position position="1"/>
    </location>
</feature>
<name>A0A7K6TYF0_9AVES</name>
<dbReference type="PROSITE" id="PS50097">
    <property type="entry name" value="BTB"/>
    <property type="match status" value="1"/>
</dbReference>
<keyword evidence="1" id="KW-0880">Kelch repeat</keyword>
<reference evidence="5 6" key="1">
    <citation type="submission" date="2019-09" db="EMBL/GenBank/DDBJ databases">
        <title>Bird 10,000 Genomes (B10K) Project - Family phase.</title>
        <authorList>
            <person name="Zhang G."/>
        </authorList>
    </citation>
    <scope>NUCLEOTIDE SEQUENCE [LARGE SCALE GENOMIC DNA]</scope>
    <source>
        <strain evidence="5">B10K-DU-029-76</strain>
        <tissue evidence="5">Heart</tissue>
    </source>
</reference>
<dbReference type="SMART" id="SM00875">
    <property type="entry name" value="BACK"/>
    <property type="match status" value="1"/>
</dbReference>
<dbReference type="AlphaFoldDB" id="A0A7K6TYF0"/>
<dbReference type="InterPro" id="IPR006652">
    <property type="entry name" value="Kelch_1"/>
</dbReference>
<proteinExistence type="predicted"/>
<evidence type="ECO:0000256" key="3">
    <source>
        <dbReference type="SAM" id="MobiDB-lite"/>
    </source>
</evidence>
<feature type="region of interest" description="Disordered" evidence="3">
    <location>
        <begin position="96"/>
        <end position="144"/>
    </location>
</feature>
<dbReference type="SUPFAM" id="SSF54695">
    <property type="entry name" value="POZ domain"/>
    <property type="match status" value="1"/>
</dbReference>
<dbReference type="CDD" id="cd18468">
    <property type="entry name" value="BACK_KLHL29_KBTBD9"/>
    <property type="match status" value="1"/>
</dbReference>
<dbReference type="PANTHER" id="PTHR24412">
    <property type="entry name" value="KELCH PROTEIN"/>
    <property type="match status" value="1"/>
</dbReference>
<dbReference type="Pfam" id="PF01344">
    <property type="entry name" value="Kelch_1"/>
    <property type="match status" value="1"/>
</dbReference>
<comment type="caution">
    <text evidence="5">The sequence shown here is derived from an EMBL/GenBank/DDBJ whole genome shotgun (WGS) entry which is preliminary data.</text>
</comment>